<dbReference type="Pfam" id="PF02311">
    <property type="entry name" value="AraC_binding"/>
    <property type="match status" value="1"/>
</dbReference>
<evidence type="ECO:0000313" key="5">
    <source>
        <dbReference type="EMBL" id="PKD32569.1"/>
    </source>
</evidence>
<organism evidence="5 6">
    <name type="scientific">Ruminococcus bromii</name>
    <dbReference type="NCBI Taxonomy" id="40518"/>
    <lineage>
        <taxon>Bacteria</taxon>
        <taxon>Bacillati</taxon>
        <taxon>Bacillota</taxon>
        <taxon>Clostridia</taxon>
        <taxon>Eubacteriales</taxon>
        <taxon>Oscillospiraceae</taxon>
        <taxon>Ruminococcus</taxon>
    </lineage>
</organism>
<feature type="domain" description="HTH araC/xylS-type" evidence="4">
    <location>
        <begin position="164"/>
        <end position="263"/>
    </location>
</feature>
<dbReference type="SUPFAM" id="SSF51215">
    <property type="entry name" value="Regulatory protein AraC"/>
    <property type="match status" value="1"/>
</dbReference>
<reference evidence="5" key="1">
    <citation type="journal article" date="2018" name="Environ. Microbiol.">
        <title>Sporulation capability and amylosome conservation among diverse human colonic and rumen isolates of the keystone starch-degrader Ruminococcus bromii.</title>
        <authorList>
            <person name="Mukhopadhya I."/>
            <person name="Morais S."/>
            <person name="Laverde-Gomez J."/>
            <person name="Sheridan P.O."/>
            <person name="Walker A.W."/>
            <person name="Kelly W."/>
            <person name="Klieve A.V."/>
            <person name="Ouwerkerk D."/>
            <person name="Duncan S.H."/>
            <person name="Louis P."/>
            <person name="Koropatkin N."/>
            <person name="Cockburn D."/>
            <person name="Kibler R."/>
            <person name="Cooper P.J."/>
            <person name="Sandoval C."/>
            <person name="Crost E."/>
            <person name="Juge N."/>
            <person name="Bayer E.A."/>
            <person name="Flint H.J."/>
        </authorList>
    </citation>
    <scope>NUCLEOTIDE SEQUENCE [LARGE SCALE GENOMIC DNA]</scope>
    <source>
        <strain evidence="5">ATCC 27255</strain>
    </source>
</reference>
<comment type="caution">
    <text evidence="5">The sequence shown here is derived from an EMBL/GenBank/DDBJ whole genome shotgun (WGS) entry which is preliminary data.</text>
</comment>
<keyword evidence="3" id="KW-0804">Transcription</keyword>
<dbReference type="PROSITE" id="PS00041">
    <property type="entry name" value="HTH_ARAC_FAMILY_1"/>
    <property type="match status" value="1"/>
</dbReference>
<dbReference type="InterPro" id="IPR003313">
    <property type="entry name" value="AraC-bd"/>
</dbReference>
<dbReference type="RefSeq" id="WP_101028363.1">
    <property type="nucleotide sequence ID" value="NZ_CABMMZ010000023.1"/>
</dbReference>
<dbReference type="GO" id="GO:0003700">
    <property type="term" value="F:DNA-binding transcription factor activity"/>
    <property type="evidence" value="ECO:0007669"/>
    <property type="project" value="InterPro"/>
</dbReference>
<evidence type="ECO:0000256" key="3">
    <source>
        <dbReference type="ARBA" id="ARBA00023163"/>
    </source>
</evidence>
<dbReference type="InterPro" id="IPR018060">
    <property type="entry name" value="HTH_AraC"/>
</dbReference>
<sequence length="270" mass="31084">MKKSDNYKALSNICVSSGRRFSKDSFEIEPAMRETYVIILVTAGKGIFIIDGVKYPVKRGNSVMLFPFTSVKIVAYPNNIFEYKWVEITGFEIAVMISRTNFSKNRPIAPELPVDNFLQYFDVSDSSSETAYSICRTNGKVLILLSYYLQYYPSRKSTETNYVMQARDYIDRKFRETDCTVKSVAEKIQIDRTYLYRLFKEETGTSVIGYINQCRIRRACTMLSSTTAQVKDVALSVGFSDQLYFSKVFKKINGITPTEYRKKHLSDNVD</sequence>
<dbReference type="InterPro" id="IPR037923">
    <property type="entry name" value="HTH-like"/>
</dbReference>
<dbReference type="SMART" id="SM00342">
    <property type="entry name" value="HTH_ARAC"/>
    <property type="match status" value="1"/>
</dbReference>
<name>A0A2N0V024_9FIRM</name>
<evidence type="ECO:0000259" key="4">
    <source>
        <dbReference type="PROSITE" id="PS01124"/>
    </source>
</evidence>
<dbReference type="PANTHER" id="PTHR43280:SF30">
    <property type="entry name" value="MMSAB OPERON REGULATORY PROTEIN"/>
    <property type="match status" value="1"/>
</dbReference>
<evidence type="ECO:0000256" key="1">
    <source>
        <dbReference type="ARBA" id="ARBA00023015"/>
    </source>
</evidence>
<dbReference type="Pfam" id="PF12833">
    <property type="entry name" value="HTH_18"/>
    <property type="match status" value="1"/>
</dbReference>
<gene>
    <name evidence="5" type="primary">araC</name>
    <name evidence="5" type="ORF">RBATCC27255_00225</name>
</gene>
<dbReference type="SUPFAM" id="SSF46689">
    <property type="entry name" value="Homeodomain-like"/>
    <property type="match status" value="2"/>
</dbReference>
<dbReference type="InterPro" id="IPR020449">
    <property type="entry name" value="Tscrpt_reg_AraC-type_HTH"/>
</dbReference>
<dbReference type="GO" id="GO:0043565">
    <property type="term" value="F:sequence-specific DNA binding"/>
    <property type="evidence" value="ECO:0007669"/>
    <property type="project" value="InterPro"/>
</dbReference>
<dbReference type="PROSITE" id="PS01124">
    <property type="entry name" value="HTH_ARAC_FAMILY_2"/>
    <property type="match status" value="1"/>
</dbReference>
<evidence type="ECO:0000313" key="6">
    <source>
        <dbReference type="Proteomes" id="UP000233425"/>
    </source>
</evidence>
<proteinExistence type="predicted"/>
<dbReference type="InterPro" id="IPR009057">
    <property type="entry name" value="Homeodomain-like_sf"/>
</dbReference>
<dbReference type="EMBL" id="NNSR01000023">
    <property type="protein sequence ID" value="PKD32569.1"/>
    <property type="molecule type" value="Genomic_DNA"/>
</dbReference>
<dbReference type="PANTHER" id="PTHR43280">
    <property type="entry name" value="ARAC-FAMILY TRANSCRIPTIONAL REGULATOR"/>
    <property type="match status" value="1"/>
</dbReference>
<keyword evidence="2" id="KW-0238">DNA-binding</keyword>
<evidence type="ECO:0000256" key="2">
    <source>
        <dbReference type="ARBA" id="ARBA00023125"/>
    </source>
</evidence>
<dbReference type="AlphaFoldDB" id="A0A2N0V024"/>
<keyword evidence="1" id="KW-0805">Transcription regulation</keyword>
<dbReference type="InterPro" id="IPR018062">
    <property type="entry name" value="HTH_AraC-typ_CS"/>
</dbReference>
<dbReference type="Proteomes" id="UP000233425">
    <property type="component" value="Unassembled WGS sequence"/>
</dbReference>
<dbReference type="PRINTS" id="PR00032">
    <property type="entry name" value="HTHARAC"/>
</dbReference>
<protein>
    <submittedName>
        <fullName evidence="5">Arabinose operon regulatory protein</fullName>
    </submittedName>
</protein>
<accession>A0A2N0V024</accession>
<dbReference type="Gene3D" id="1.10.10.60">
    <property type="entry name" value="Homeodomain-like"/>
    <property type="match status" value="2"/>
</dbReference>
<keyword evidence="6" id="KW-1185">Reference proteome</keyword>